<dbReference type="SUPFAM" id="SSF56112">
    <property type="entry name" value="Protein kinase-like (PK-like)"/>
    <property type="match status" value="1"/>
</dbReference>
<dbReference type="Proteomes" id="UP001163846">
    <property type="component" value="Unassembled WGS sequence"/>
</dbReference>
<feature type="domain" description="Protein kinase" evidence="1">
    <location>
        <begin position="24"/>
        <end position="280"/>
    </location>
</feature>
<gene>
    <name evidence="2" type="ORF">F5878DRAFT_556876</name>
</gene>
<dbReference type="PANTHER" id="PTHR38248">
    <property type="entry name" value="FUNK1 6"/>
    <property type="match status" value="1"/>
</dbReference>
<evidence type="ECO:0000313" key="3">
    <source>
        <dbReference type="Proteomes" id="UP001163846"/>
    </source>
</evidence>
<dbReference type="InterPro" id="IPR000719">
    <property type="entry name" value="Prot_kinase_dom"/>
</dbReference>
<name>A0AA38PFK5_9AGAR</name>
<dbReference type="PROSITE" id="PS50011">
    <property type="entry name" value="PROTEIN_KINASE_DOM"/>
    <property type="match status" value="1"/>
</dbReference>
<dbReference type="Gene3D" id="1.10.510.10">
    <property type="entry name" value="Transferase(Phosphotransferase) domain 1"/>
    <property type="match status" value="1"/>
</dbReference>
<proteinExistence type="predicted"/>
<dbReference type="InterPro" id="IPR040976">
    <property type="entry name" value="Pkinase_fungal"/>
</dbReference>
<comment type="caution">
    <text evidence="2">The sequence shown here is derived from an EMBL/GenBank/DDBJ whole genome shotgun (WGS) entry which is preliminary data.</text>
</comment>
<reference evidence="2" key="1">
    <citation type="submission" date="2022-08" db="EMBL/GenBank/DDBJ databases">
        <authorList>
            <consortium name="DOE Joint Genome Institute"/>
            <person name="Min B."/>
            <person name="Riley R."/>
            <person name="Sierra-Patev S."/>
            <person name="Naranjo-Ortiz M."/>
            <person name="Looney B."/>
            <person name="Konkel Z."/>
            <person name="Slot J.C."/>
            <person name="Sakamoto Y."/>
            <person name="Steenwyk J.L."/>
            <person name="Rokas A."/>
            <person name="Carro J."/>
            <person name="Camarero S."/>
            <person name="Ferreira P."/>
            <person name="Molpeceres G."/>
            <person name="Ruiz-Duenas F.J."/>
            <person name="Serrano A."/>
            <person name="Henrissat B."/>
            <person name="Drula E."/>
            <person name="Hughes K.W."/>
            <person name="Mata J.L."/>
            <person name="Ishikawa N.K."/>
            <person name="Vargas-Isla R."/>
            <person name="Ushijima S."/>
            <person name="Smith C.A."/>
            <person name="Ahrendt S."/>
            <person name="Andreopoulos W."/>
            <person name="He G."/>
            <person name="Labutti K."/>
            <person name="Lipzen A."/>
            <person name="Ng V."/>
            <person name="Sandor L."/>
            <person name="Barry K."/>
            <person name="Martinez A.T."/>
            <person name="Xiao Y."/>
            <person name="Gibbons J.G."/>
            <person name="Terashima K."/>
            <person name="Hibbett D.S."/>
            <person name="Grigoriev I.V."/>
        </authorList>
    </citation>
    <scope>NUCLEOTIDE SEQUENCE</scope>
    <source>
        <strain evidence="2">TFB9207</strain>
    </source>
</reference>
<dbReference type="PANTHER" id="PTHR38248:SF2">
    <property type="entry name" value="FUNK1 11"/>
    <property type="match status" value="1"/>
</dbReference>
<dbReference type="Pfam" id="PF17667">
    <property type="entry name" value="Pkinase_fungal"/>
    <property type="match status" value="1"/>
</dbReference>
<evidence type="ECO:0000313" key="2">
    <source>
        <dbReference type="EMBL" id="KAJ3841750.1"/>
    </source>
</evidence>
<feature type="non-terminal residue" evidence="2">
    <location>
        <position position="1"/>
    </location>
</feature>
<sequence>MLELDARLCSNEVFVCSEGSLFTFRYKEQDRTVRLGRVLFRPQHGTAGKNMMIIRVKCACLDCHGEHSNCDWQGKRLVLKIGLSGENRVSEYKFLDRCRKIAIGEHEWVLNHLPEIHCSFDIPFREYRSRIDTKKRFQRGFEMRVMRGSIQEELEPLSSLTTARECAQVFYDIVQCHHWLWKYPRILHRNISQANIMVREQDGKKYGVLNDWDLAIWLSNTGSGRPSKLLTGTAPYMAHEQQSGFWKGPHRYRHDLESVFYVILLLTCLYSSLNQRNPTP</sequence>
<accession>A0AA38PFK5</accession>
<dbReference type="EMBL" id="MU806029">
    <property type="protein sequence ID" value="KAJ3841750.1"/>
    <property type="molecule type" value="Genomic_DNA"/>
</dbReference>
<evidence type="ECO:0000259" key="1">
    <source>
        <dbReference type="PROSITE" id="PS50011"/>
    </source>
</evidence>
<dbReference type="GO" id="GO:0005524">
    <property type="term" value="F:ATP binding"/>
    <property type="evidence" value="ECO:0007669"/>
    <property type="project" value="InterPro"/>
</dbReference>
<dbReference type="AlphaFoldDB" id="A0AA38PFK5"/>
<dbReference type="InterPro" id="IPR011009">
    <property type="entry name" value="Kinase-like_dom_sf"/>
</dbReference>
<keyword evidence="3" id="KW-1185">Reference proteome</keyword>
<protein>
    <recommendedName>
        <fullName evidence="1">Protein kinase domain-containing protein</fullName>
    </recommendedName>
</protein>
<dbReference type="GO" id="GO:0004672">
    <property type="term" value="F:protein kinase activity"/>
    <property type="evidence" value="ECO:0007669"/>
    <property type="project" value="InterPro"/>
</dbReference>
<organism evidence="2 3">
    <name type="scientific">Lentinula raphanica</name>
    <dbReference type="NCBI Taxonomy" id="153919"/>
    <lineage>
        <taxon>Eukaryota</taxon>
        <taxon>Fungi</taxon>
        <taxon>Dikarya</taxon>
        <taxon>Basidiomycota</taxon>
        <taxon>Agaricomycotina</taxon>
        <taxon>Agaricomycetes</taxon>
        <taxon>Agaricomycetidae</taxon>
        <taxon>Agaricales</taxon>
        <taxon>Marasmiineae</taxon>
        <taxon>Omphalotaceae</taxon>
        <taxon>Lentinula</taxon>
    </lineage>
</organism>